<keyword evidence="2" id="KW-1185">Reference proteome</keyword>
<reference evidence="1" key="1">
    <citation type="journal article" date="2022" name="BMC Genomics">
        <title>Genome sequence of the entomopathogenic Serratia entomophila isolate 626 and characterisation of the species specific itaconate degradation pathway.</title>
        <authorList>
            <person name="Vaughan A.L."/>
            <person name="Altermann E."/>
            <person name="Glare T.R."/>
            <person name="Hurst M.R.H."/>
        </authorList>
    </citation>
    <scope>NUCLEOTIDE SEQUENCE</scope>
    <source>
        <strain evidence="1">626</strain>
    </source>
</reference>
<evidence type="ECO:0000313" key="1">
    <source>
        <dbReference type="EMBL" id="USV01265.1"/>
    </source>
</evidence>
<evidence type="ECO:0008006" key="3">
    <source>
        <dbReference type="Google" id="ProtNLM"/>
    </source>
</evidence>
<dbReference type="Proteomes" id="UP001056873">
    <property type="component" value="Chromosome"/>
</dbReference>
<evidence type="ECO:0000313" key="2">
    <source>
        <dbReference type="Proteomes" id="UP001056873"/>
    </source>
</evidence>
<gene>
    <name evidence="1" type="ORF">KFQ06_01605</name>
</gene>
<proteinExistence type="predicted"/>
<name>A0ABY5CUN9_9GAMM</name>
<sequence>MMRTVLLAVSMVLLSGCGISDELDAMTLENHKKVCDGYGFTKGTDAYANCLMRQDELEDADEQKMMDREAKKKK</sequence>
<dbReference type="PROSITE" id="PS51257">
    <property type="entry name" value="PROKAR_LIPOPROTEIN"/>
    <property type="match status" value="1"/>
</dbReference>
<protein>
    <recommendedName>
        <fullName evidence="3">Lipoprotein</fullName>
    </recommendedName>
</protein>
<accession>A0ABY5CUN9</accession>
<dbReference type="EMBL" id="CP074347">
    <property type="protein sequence ID" value="USV01265.1"/>
    <property type="molecule type" value="Genomic_DNA"/>
</dbReference>
<dbReference type="RefSeq" id="WP_145917166.1">
    <property type="nucleotide sequence ID" value="NZ_CAMIPM010000003.1"/>
</dbReference>
<organism evidence="1 2">
    <name type="scientific">Serratia entomophila</name>
    <dbReference type="NCBI Taxonomy" id="42906"/>
    <lineage>
        <taxon>Bacteria</taxon>
        <taxon>Pseudomonadati</taxon>
        <taxon>Pseudomonadota</taxon>
        <taxon>Gammaproteobacteria</taxon>
        <taxon>Enterobacterales</taxon>
        <taxon>Yersiniaceae</taxon>
        <taxon>Serratia</taxon>
    </lineage>
</organism>